<feature type="compositionally biased region" description="Acidic residues" evidence="1">
    <location>
        <begin position="222"/>
        <end position="231"/>
    </location>
</feature>
<protein>
    <recommendedName>
        <fullName evidence="2">Brf1 TBP-binding domain-containing protein</fullName>
    </recommendedName>
</protein>
<feature type="compositionally biased region" description="Basic and acidic residues" evidence="1">
    <location>
        <begin position="9"/>
        <end position="28"/>
    </location>
</feature>
<dbReference type="Pfam" id="PF07741">
    <property type="entry name" value="BRF1"/>
    <property type="match status" value="1"/>
</dbReference>
<organism evidence="3 4">
    <name type="scientific">Perilla frutescens var. hirtella</name>
    <name type="common">Perilla citriodora</name>
    <name type="synonym">Perilla setoyensis</name>
    <dbReference type="NCBI Taxonomy" id="608512"/>
    <lineage>
        <taxon>Eukaryota</taxon>
        <taxon>Viridiplantae</taxon>
        <taxon>Streptophyta</taxon>
        <taxon>Embryophyta</taxon>
        <taxon>Tracheophyta</taxon>
        <taxon>Spermatophyta</taxon>
        <taxon>Magnoliopsida</taxon>
        <taxon>eudicotyledons</taxon>
        <taxon>Gunneridae</taxon>
        <taxon>Pentapetalae</taxon>
        <taxon>asterids</taxon>
        <taxon>lamiids</taxon>
        <taxon>Lamiales</taxon>
        <taxon>Lamiaceae</taxon>
        <taxon>Nepetoideae</taxon>
        <taxon>Elsholtzieae</taxon>
        <taxon>Perilla</taxon>
    </lineage>
</organism>
<keyword evidence="4" id="KW-1185">Reference proteome</keyword>
<evidence type="ECO:0000313" key="4">
    <source>
        <dbReference type="Proteomes" id="UP001190926"/>
    </source>
</evidence>
<evidence type="ECO:0000313" key="3">
    <source>
        <dbReference type="EMBL" id="KAH6836279.1"/>
    </source>
</evidence>
<name>A0AAD4JLZ7_PERFH</name>
<gene>
    <name evidence="3" type="ORF">C2S53_001145</name>
</gene>
<sequence length="231" mass="25862">MAVTQEADANSKKTVEEPVQHCGREGADAGRCGLSRKRISDGSSTRPEGIRKDNCGAIRNRKRGGNIIKAYKSDKLSDIDDIEIAGYIRTKEEIHIKRILWEATNEKYIKAKKQKQAAGTKKAASVKKATKATEKVEPEKRSSRINYDALKSLDGDLGSCESAQTRREDCYGEGPQNSPDGNISPRMQECNERWDEEDECDSSFGNNGSFENYENETHYDSGDEDYCNDFD</sequence>
<evidence type="ECO:0000256" key="1">
    <source>
        <dbReference type="SAM" id="MobiDB-lite"/>
    </source>
</evidence>
<feature type="domain" description="Brf1 TBP-binding" evidence="2">
    <location>
        <begin position="77"/>
        <end position="153"/>
    </location>
</feature>
<dbReference type="AlphaFoldDB" id="A0AAD4JLZ7"/>
<dbReference type="InterPro" id="IPR011665">
    <property type="entry name" value="BRF1_TBP-bd_dom"/>
</dbReference>
<dbReference type="Proteomes" id="UP001190926">
    <property type="component" value="Unassembled WGS sequence"/>
</dbReference>
<reference evidence="3 4" key="1">
    <citation type="journal article" date="2021" name="Nat. Commun.">
        <title>Incipient diploidization of the medicinal plant Perilla within 10,000 years.</title>
        <authorList>
            <person name="Zhang Y."/>
            <person name="Shen Q."/>
            <person name="Leng L."/>
            <person name="Zhang D."/>
            <person name="Chen S."/>
            <person name="Shi Y."/>
            <person name="Ning Z."/>
            <person name="Chen S."/>
        </authorList>
    </citation>
    <scope>NUCLEOTIDE SEQUENCE [LARGE SCALE GENOMIC DNA]</scope>
    <source>
        <strain evidence="4">cv. PC099</strain>
    </source>
</reference>
<evidence type="ECO:0000259" key="2">
    <source>
        <dbReference type="Pfam" id="PF07741"/>
    </source>
</evidence>
<accession>A0AAD4JLZ7</accession>
<feature type="region of interest" description="Disordered" evidence="1">
    <location>
        <begin position="1"/>
        <end position="57"/>
    </location>
</feature>
<comment type="caution">
    <text evidence="3">The sequence shown here is derived from an EMBL/GenBank/DDBJ whole genome shotgun (WGS) entry which is preliminary data.</text>
</comment>
<feature type="region of interest" description="Disordered" evidence="1">
    <location>
        <begin position="115"/>
        <end position="143"/>
    </location>
</feature>
<dbReference type="Gene3D" id="1.20.5.650">
    <property type="entry name" value="Single helix bin"/>
    <property type="match status" value="1"/>
</dbReference>
<feature type="compositionally biased region" description="Polar residues" evidence="1">
    <location>
        <begin position="203"/>
        <end position="212"/>
    </location>
</feature>
<proteinExistence type="predicted"/>
<feature type="region of interest" description="Disordered" evidence="1">
    <location>
        <begin position="157"/>
        <end position="231"/>
    </location>
</feature>
<feature type="compositionally biased region" description="Basic and acidic residues" evidence="1">
    <location>
        <begin position="131"/>
        <end position="142"/>
    </location>
</feature>
<dbReference type="EMBL" id="SDAM02000020">
    <property type="protein sequence ID" value="KAH6836279.1"/>
    <property type="molecule type" value="Genomic_DNA"/>
</dbReference>